<dbReference type="Gramene" id="Solyc12g088350.2.1">
    <property type="protein sequence ID" value="Solyc12g088350.2.1.1"/>
    <property type="gene ID" value="Solyc12g088350.2"/>
</dbReference>
<dbReference type="InParanoid" id="A0A3Q7JDH6"/>
<dbReference type="AlphaFoldDB" id="A0A3Q7JDH6"/>
<reference evidence="1" key="1">
    <citation type="journal article" date="2012" name="Nature">
        <title>The tomato genome sequence provides insights into fleshy fruit evolution.</title>
        <authorList>
            <consortium name="Tomato Genome Consortium"/>
        </authorList>
    </citation>
    <scope>NUCLEOTIDE SEQUENCE [LARGE SCALE GENOMIC DNA]</scope>
    <source>
        <strain evidence="1">cv. Heinz 1706</strain>
    </source>
</reference>
<proteinExistence type="predicted"/>
<dbReference type="PaxDb" id="4081-Solyc12g088350.1.1"/>
<evidence type="ECO:0000313" key="2">
    <source>
        <dbReference type="Proteomes" id="UP000004994"/>
    </source>
</evidence>
<reference evidence="1" key="2">
    <citation type="submission" date="2019-01" db="UniProtKB">
        <authorList>
            <consortium name="EnsemblPlants"/>
        </authorList>
    </citation>
    <scope>IDENTIFICATION</scope>
    <source>
        <strain evidence="1">cv. Heinz 1706</strain>
    </source>
</reference>
<keyword evidence="2" id="KW-1185">Reference proteome</keyword>
<sequence>MYIIGVLRLKLTRTRCLHQTNTCMPYV</sequence>
<evidence type="ECO:0000313" key="1">
    <source>
        <dbReference type="EnsemblPlants" id="Solyc12g088350.2.1.1"/>
    </source>
</evidence>
<protein>
    <submittedName>
        <fullName evidence="1">Uncharacterized protein</fullName>
    </submittedName>
</protein>
<accession>A0A3Q7JDH6</accession>
<dbReference type="Proteomes" id="UP000004994">
    <property type="component" value="Chromosome 12"/>
</dbReference>
<dbReference type="EnsemblPlants" id="Solyc12g088350.2.1">
    <property type="protein sequence ID" value="Solyc12g088350.2.1.1"/>
    <property type="gene ID" value="Solyc12g088350.2"/>
</dbReference>
<name>A0A3Q7JDH6_SOLLC</name>
<organism evidence="1">
    <name type="scientific">Solanum lycopersicum</name>
    <name type="common">Tomato</name>
    <name type="synonym">Lycopersicon esculentum</name>
    <dbReference type="NCBI Taxonomy" id="4081"/>
    <lineage>
        <taxon>Eukaryota</taxon>
        <taxon>Viridiplantae</taxon>
        <taxon>Streptophyta</taxon>
        <taxon>Embryophyta</taxon>
        <taxon>Tracheophyta</taxon>
        <taxon>Spermatophyta</taxon>
        <taxon>Magnoliopsida</taxon>
        <taxon>eudicotyledons</taxon>
        <taxon>Gunneridae</taxon>
        <taxon>Pentapetalae</taxon>
        <taxon>asterids</taxon>
        <taxon>lamiids</taxon>
        <taxon>Solanales</taxon>
        <taxon>Solanaceae</taxon>
        <taxon>Solanoideae</taxon>
        <taxon>Solaneae</taxon>
        <taxon>Solanum</taxon>
        <taxon>Solanum subgen. Lycopersicon</taxon>
    </lineage>
</organism>